<dbReference type="RefSeq" id="XP_068367734.1">
    <property type="nucleotide sequence ID" value="XM_068498149.1"/>
</dbReference>
<proteinExistence type="predicted"/>
<keyword evidence="4" id="KW-1185">Reference proteome</keyword>
<feature type="compositionally biased region" description="Polar residues" evidence="2">
    <location>
        <begin position="1"/>
        <end position="11"/>
    </location>
</feature>
<sequence length="407" mass="47804">MPNDSQYNTRIVQPEKEKNDRKSEISTLANILKKKENRYQGKLARRRDEIKILKEKSYELALKKKALEERIQKANESLESKTETVDLSLVEETINQLDDGITFSDSDGSENSIFKEEEELHHLILGNHKRKEKINADKEKIFNEKQKLIYQNEARQQHLKSTPTIDTNSFNEDEENELHELYERLVNKESEIEKTNKEIDELISNNNQIKEKVESEYENKMNKISKLSDEITEVDQLVIDIHKIKDSIMSLNEELSQIEHSKKKAQRQNGLISVSINVFQKEKEELEKRGIEAERKLKLLEDKEKQLKERRRKFNEENSLCELNQNSISEKKSEIEQIESNIIKYENKIESTNEEIARQSDIVDKLLLEASSNRADSRIQYFQNILNNDNDSEFNSGKQNFSSDVDI</sequence>
<feature type="compositionally biased region" description="Basic and acidic residues" evidence="2">
    <location>
        <begin position="13"/>
        <end position="24"/>
    </location>
</feature>
<protein>
    <submittedName>
        <fullName evidence="3">Uncharacterized protein</fullName>
    </submittedName>
</protein>
<dbReference type="EMBL" id="MLAK01000344">
    <property type="protein sequence ID" value="OHT14598.1"/>
    <property type="molecule type" value="Genomic_DNA"/>
</dbReference>
<dbReference type="GeneID" id="94832853"/>
<evidence type="ECO:0000313" key="4">
    <source>
        <dbReference type="Proteomes" id="UP000179807"/>
    </source>
</evidence>
<evidence type="ECO:0000256" key="1">
    <source>
        <dbReference type="SAM" id="Coils"/>
    </source>
</evidence>
<feature type="region of interest" description="Disordered" evidence="2">
    <location>
        <begin position="1"/>
        <end position="24"/>
    </location>
</feature>
<comment type="caution">
    <text evidence="3">The sequence shown here is derived from an EMBL/GenBank/DDBJ whole genome shotgun (WGS) entry which is preliminary data.</text>
</comment>
<gene>
    <name evidence="3" type="ORF">TRFO_15012</name>
</gene>
<dbReference type="AlphaFoldDB" id="A0A1J4KY09"/>
<feature type="coiled-coil region" evidence="1">
    <location>
        <begin position="171"/>
        <end position="369"/>
    </location>
</feature>
<feature type="coiled-coil region" evidence="1">
    <location>
        <begin position="50"/>
        <end position="84"/>
    </location>
</feature>
<keyword evidence="1" id="KW-0175">Coiled coil</keyword>
<evidence type="ECO:0000256" key="2">
    <source>
        <dbReference type="SAM" id="MobiDB-lite"/>
    </source>
</evidence>
<accession>A0A1J4KY09</accession>
<reference evidence="3" key="1">
    <citation type="submission" date="2016-10" db="EMBL/GenBank/DDBJ databases">
        <authorList>
            <person name="Benchimol M."/>
            <person name="Almeida L.G."/>
            <person name="Vasconcelos A.T."/>
            <person name="Perreira-Neves A."/>
            <person name="Rosa I.A."/>
            <person name="Tasca T."/>
            <person name="Bogo M.R."/>
            <person name="de Souza W."/>
        </authorList>
    </citation>
    <scope>NUCLEOTIDE SEQUENCE [LARGE SCALE GENOMIC DNA]</scope>
    <source>
        <strain evidence="3">K</strain>
    </source>
</reference>
<dbReference type="VEuPathDB" id="TrichDB:TRFO_15012"/>
<name>A0A1J4KY09_9EUKA</name>
<dbReference type="Proteomes" id="UP000179807">
    <property type="component" value="Unassembled WGS sequence"/>
</dbReference>
<evidence type="ECO:0000313" key="3">
    <source>
        <dbReference type="EMBL" id="OHT14598.1"/>
    </source>
</evidence>
<organism evidence="3 4">
    <name type="scientific">Tritrichomonas foetus</name>
    <dbReference type="NCBI Taxonomy" id="1144522"/>
    <lineage>
        <taxon>Eukaryota</taxon>
        <taxon>Metamonada</taxon>
        <taxon>Parabasalia</taxon>
        <taxon>Tritrichomonadida</taxon>
        <taxon>Tritrichomonadidae</taxon>
        <taxon>Tritrichomonas</taxon>
    </lineage>
</organism>